<dbReference type="Proteomes" id="UP000192907">
    <property type="component" value="Unassembled WGS sequence"/>
</dbReference>
<dbReference type="CDD" id="cd13401">
    <property type="entry name" value="Slt70-like"/>
    <property type="match status" value="1"/>
</dbReference>
<feature type="domain" description="Transglycosylase SLT" evidence="2">
    <location>
        <begin position="598"/>
        <end position="711"/>
    </location>
</feature>
<evidence type="ECO:0000256" key="1">
    <source>
        <dbReference type="ARBA" id="ARBA00007734"/>
    </source>
</evidence>
<sequence length="751" mass="87561">MKYFVVSMILGFLGVSCTTQRVLPTLEITVIPMKFDQNTEPKQQLQALQGLVKDRPEWQKYSADLKLALQAEHHQKLAEWHLASEAWLDIVSNFEGDIAFYAFDQWQIVIAKVLGSEADSETIARFFWKETNGPQSWFARKNKLESPNDMKAFLSKDQDESEEKFADDFQSIKTKDPLYLRSAKLYCKTKSRNEWRAYVKAIPVGLRDYWQALVHVCSDQRQAALDLFSKTLFELRKKKESLPFAVSSARHIVDLERYFGNREAAANGFLVLVTLLKDDRLDAVSMGMDSKYDWHYELINTTLWAARYRAMVGDYLSARAFVQDALKKIEASSEKIGQMTRKQSDSIQELRAEAHHIHGYRISLEQQDFSGAYFQNRQGLALENLSETWQDRFAWFDGWYQYLDGKPKAALKSWKTLLTSTRSKSLKEQVLFWMAKVHRDLGNRSKFSEYFRALEKNYPLGFYGLYGADYYKWEKPTWLDKNEMAMRKELSNWDVDIGPLLRDETLNRLRLRAEIALLIEAKHLAPMTAKELYREARKRLKLKNTEAHLFVTRILYMNNLFPLAMGHTTNVAIAEPKIWHKYPEQVLVYYPAPFEDVFSEGSSRYPLSREFLLAIARQESGFRADATSWAGAKGLLQLMPKTAGKFSKQELSEKELIDRLEDPKFNVHVGSRYLDHLRSYYKGNWVSVIASYNAGEYVVDRWNTKRSFSDDMVWIENIPFTETKNYVKKVMRNWLIYKSLYSATPQNVTSH</sequence>
<dbReference type="EMBL" id="FWZT01000001">
    <property type="protein sequence ID" value="SME89459.1"/>
    <property type="molecule type" value="Genomic_DNA"/>
</dbReference>
<dbReference type="PROSITE" id="PS51257">
    <property type="entry name" value="PROKAR_LIPOPROTEIN"/>
    <property type="match status" value="1"/>
</dbReference>
<protein>
    <submittedName>
        <fullName evidence="3">Soluble lytic murein transglycosylase</fullName>
    </submittedName>
</protein>
<dbReference type="InterPro" id="IPR000189">
    <property type="entry name" value="Transglyc_AS"/>
</dbReference>
<reference evidence="4" key="1">
    <citation type="submission" date="2017-04" db="EMBL/GenBank/DDBJ databases">
        <authorList>
            <person name="Varghese N."/>
            <person name="Submissions S."/>
        </authorList>
    </citation>
    <scope>NUCLEOTIDE SEQUENCE [LARGE SCALE GENOMIC DNA]</scope>
    <source>
        <strain evidence="4">RKEM611</strain>
    </source>
</reference>
<dbReference type="PANTHER" id="PTHR37423">
    <property type="entry name" value="SOLUBLE LYTIC MUREIN TRANSGLYCOSYLASE-RELATED"/>
    <property type="match status" value="1"/>
</dbReference>
<dbReference type="InterPro" id="IPR011990">
    <property type="entry name" value="TPR-like_helical_dom_sf"/>
</dbReference>
<evidence type="ECO:0000313" key="3">
    <source>
        <dbReference type="EMBL" id="SME89459.1"/>
    </source>
</evidence>
<proteinExistence type="inferred from homology"/>
<comment type="similarity">
    <text evidence="1">Belongs to the transglycosylase Slt family.</text>
</comment>
<dbReference type="STRING" id="1513793.SAMN06296036_101263"/>
<dbReference type="InterPro" id="IPR023346">
    <property type="entry name" value="Lysozyme-like_dom_sf"/>
</dbReference>
<evidence type="ECO:0000313" key="4">
    <source>
        <dbReference type="Proteomes" id="UP000192907"/>
    </source>
</evidence>
<accession>A0A1Y6B3E5</accession>
<dbReference type="Pfam" id="PF01464">
    <property type="entry name" value="SLT"/>
    <property type="match status" value="1"/>
</dbReference>
<dbReference type="SUPFAM" id="SSF53955">
    <property type="entry name" value="Lysozyme-like"/>
    <property type="match status" value="1"/>
</dbReference>
<dbReference type="RefSeq" id="WP_159455061.1">
    <property type="nucleotide sequence ID" value="NZ_FWZT01000001.1"/>
</dbReference>
<dbReference type="GO" id="GO:0000270">
    <property type="term" value="P:peptidoglycan metabolic process"/>
    <property type="evidence" value="ECO:0007669"/>
    <property type="project" value="InterPro"/>
</dbReference>
<dbReference type="Gene3D" id="1.25.40.10">
    <property type="entry name" value="Tetratricopeptide repeat domain"/>
    <property type="match status" value="1"/>
</dbReference>
<dbReference type="GO" id="GO:0008933">
    <property type="term" value="F:peptidoglycan lytic transglycosylase activity"/>
    <property type="evidence" value="ECO:0007669"/>
    <property type="project" value="InterPro"/>
</dbReference>
<dbReference type="PANTHER" id="PTHR37423:SF2">
    <property type="entry name" value="MEMBRANE-BOUND LYTIC MUREIN TRANSGLYCOSYLASE C"/>
    <property type="match status" value="1"/>
</dbReference>
<evidence type="ECO:0000259" key="2">
    <source>
        <dbReference type="Pfam" id="PF01464"/>
    </source>
</evidence>
<dbReference type="Gene3D" id="1.10.530.10">
    <property type="match status" value="1"/>
</dbReference>
<keyword evidence="4" id="KW-1185">Reference proteome</keyword>
<organism evidence="3 4">
    <name type="scientific">Pseudobacteriovorax antillogorgiicola</name>
    <dbReference type="NCBI Taxonomy" id="1513793"/>
    <lineage>
        <taxon>Bacteria</taxon>
        <taxon>Pseudomonadati</taxon>
        <taxon>Bdellovibrionota</taxon>
        <taxon>Oligoflexia</taxon>
        <taxon>Oligoflexales</taxon>
        <taxon>Pseudobacteriovoracaceae</taxon>
        <taxon>Pseudobacteriovorax</taxon>
    </lineage>
</organism>
<dbReference type="PROSITE" id="PS00922">
    <property type="entry name" value="TRANSGLYCOSYLASE"/>
    <property type="match status" value="1"/>
</dbReference>
<dbReference type="AlphaFoldDB" id="A0A1Y6B3E5"/>
<gene>
    <name evidence="3" type="ORF">SAMN06296036_101263</name>
</gene>
<dbReference type="InterPro" id="IPR008258">
    <property type="entry name" value="Transglycosylase_SLT_dom_1"/>
</dbReference>
<name>A0A1Y6B3E5_9BACT</name>
<dbReference type="GO" id="GO:0016020">
    <property type="term" value="C:membrane"/>
    <property type="evidence" value="ECO:0007669"/>
    <property type="project" value="InterPro"/>
</dbReference>